<comment type="caution">
    <text evidence="3">The sequence shown here is derived from an EMBL/GenBank/DDBJ whole genome shotgun (WGS) entry which is preliminary data.</text>
</comment>
<dbReference type="InterPro" id="IPR002347">
    <property type="entry name" value="SDR_fam"/>
</dbReference>
<dbReference type="AlphaFoldDB" id="A0A8J1Y6C5"/>
<keyword evidence="4" id="KW-1185">Reference proteome</keyword>
<name>A0A8J1Y6C5_OWEFU</name>
<dbReference type="OrthoDB" id="1933717at2759"/>
<sequence length="248" mass="27267">MDRWSGRVALVTGASSGIGAAIAEDLVKAGVKVIGCARRVELIQALAEKLKGERGMLNAIKCDLYNEDEIKAMFEAINKDHGGVDICINNAGMGNYAPLLDSETTKWKQMINLNILALCICTREAIKGMRARGMDNGHVIHIASMDAHRIYPEPGEHFLAATKQMVRALLEGHRNELRALHSHIRVSEVCPAMTETPFTLQGGPVDEQSSQYKFLEARDVSASVMYILSQPPHVQVHDVLLRPTEQVS</sequence>
<evidence type="ECO:0000313" key="3">
    <source>
        <dbReference type="EMBL" id="CAH1793442.1"/>
    </source>
</evidence>
<comment type="similarity">
    <text evidence="1">Belongs to the short-chain dehydrogenases/reductases (SDR) family.</text>
</comment>
<dbReference type="InterPro" id="IPR036291">
    <property type="entry name" value="NAD(P)-bd_dom_sf"/>
</dbReference>
<dbReference type="Pfam" id="PF00106">
    <property type="entry name" value="adh_short"/>
    <property type="match status" value="1"/>
</dbReference>
<organism evidence="3 4">
    <name type="scientific">Owenia fusiformis</name>
    <name type="common">Polychaete worm</name>
    <dbReference type="NCBI Taxonomy" id="6347"/>
    <lineage>
        <taxon>Eukaryota</taxon>
        <taxon>Metazoa</taxon>
        <taxon>Spiralia</taxon>
        <taxon>Lophotrochozoa</taxon>
        <taxon>Annelida</taxon>
        <taxon>Polychaeta</taxon>
        <taxon>Sedentaria</taxon>
        <taxon>Canalipalpata</taxon>
        <taxon>Sabellida</taxon>
        <taxon>Oweniida</taxon>
        <taxon>Oweniidae</taxon>
        <taxon>Owenia</taxon>
    </lineage>
</organism>
<dbReference type="GO" id="GO:0016616">
    <property type="term" value="F:oxidoreductase activity, acting on the CH-OH group of donors, NAD or NADP as acceptor"/>
    <property type="evidence" value="ECO:0007669"/>
    <property type="project" value="UniProtKB-ARBA"/>
</dbReference>
<evidence type="ECO:0000256" key="1">
    <source>
        <dbReference type="ARBA" id="ARBA00006484"/>
    </source>
</evidence>
<keyword evidence="2" id="KW-0560">Oxidoreductase</keyword>
<proteinExistence type="inferred from homology"/>
<evidence type="ECO:0000256" key="2">
    <source>
        <dbReference type="ARBA" id="ARBA00023002"/>
    </source>
</evidence>
<accession>A0A8J1Y6C5</accession>
<dbReference type="Proteomes" id="UP000749559">
    <property type="component" value="Unassembled WGS sequence"/>
</dbReference>
<evidence type="ECO:0000313" key="4">
    <source>
        <dbReference type="Proteomes" id="UP000749559"/>
    </source>
</evidence>
<protein>
    <submittedName>
        <fullName evidence="3">Uncharacterized protein</fullName>
    </submittedName>
</protein>
<dbReference type="FunFam" id="3.40.50.720:FF:000047">
    <property type="entry name" value="NADP-dependent L-serine/L-allo-threonine dehydrogenase"/>
    <property type="match status" value="1"/>
</dbReference>
<dbReference type="PANTHER" id="PTHR43115">
    <property type="entry name" value="DEHYDROGENASE/REDUCTASE SDR FAMILY MEMBER 11"/>
    <property type="match status" value="1"/>
</dbReference>
<reference evidence="3" key="1">
    <citation type="submission" date="2022-03" db="EMBL/GenBank/DDBJ databases">
        <authorList>
            <person name="Martin C."/>
        </authorList>
    </citation>
    <scope>NUCLEOTIDE SEQUENCE</scope>
</reference>
<gene>
    <name evidence="3" type="ORF">OFUS_LOCUS18290</name>
</gene>
<dbReference type="Gene3D" id="3.40.50.720">
    <property type="entry name" value="NAD(P)-binding Rossmann-like Domain"/>
    <property type="match status" value="1"/>
</dbReference>
<dbReference type="SUPFAM" id="SSF51735">
    <property type="entry name" value="NAD(P)-binding Rossmann-fold domains"/>
    <property type="match status" value="1"/>
</dbReference>
<dbReference type="PANTHER" id="PTHR43115:SF4">
    <property type="entry name" value="DEHYDROGENASE_REDUCTASE SDR FAMILY MEMBER 11"/>
    <property type="match status" value="1"/>
</dbReference>
<dbReference type="PRINTS" id="PR00081">
    <property type="entry name" value="GDHRDH"/>
</dbReference>
<dbReference type="EMBL" id="CAIIXF020000009">
    <property type="protein sequence ID" value="CAH1793442.1"/>
    <property type="molecule type" value="Genomic_DNA"/>
</dbReference>